<evidence type="ECO:0000313" key="4">
    <source>
        <dbReference type="Proteomes" id="UP001497522"/>
    </source>
</evidence>
<dbReference type="InterPro" id="IPR021331">
    <property type="entry name" value="Hva1_TUDOR"/>
</dbReference>
<dbReference type="EMBL" id="OZ023709">
    <property type="protein sequence ID" value="CAK9881853.1"/>
    <property type="molecule type" value="Genomic_DNA"/>
</dbReference>
<feature type="non-terminal residue" evidence="3">
    <location>
        <position position="1"/>
    </location>
</feature>
<dbReference type="Pfam" id="PF11160">
    <property type="entry name" value="Hva1_TUDOR"/>
    <property type="match status" value="1"/>
</dbReference>
<organism evidence="3 4">
    <name type="scientific">Sphagnum jensenii</name>
    <dbReference type="NCBI Taxonomy" id="128206"/>
    <lineage>
        <taxon>Eukaryota</taxon>
        <taxon>Viridiplantae</taxon>
        <taxon>Streptophyta</taxon>
        <taxon>Embryophyta</taxon>
        <taxon>Bryophyta</taxon>
        <taxon>Sphagnophytina</taxon>
        <taxon>Sphagnopsida</taxon>
        <taxon>Sphagnales</taxon>
        <taxon>Sphagnaceae</taxon>
        <taxon>Sphagnum</taxon>
    </lineage>
</organism>
<feature type="region of interest" description="Disordered" evidence="1">
    <location>
        <begin position="39"/>
        <end position="109"/>
    </location>
</feature>
<keyword evidence="4" id="KW-1185">Reference proteome</keyword>
<feature type="region of interest" description="Disordered" evidence="1">
    <location>
        <begin position="140"/>
        <end position="159"/>
    </location>
</feature>
<feature type="compositionally biased region" description="Acidic residues" evidence="1">
    <location>
        <begin position="81"/>
        <end position="96"/>
    </location>
</feature>
<dbReference type="Proteomes" id="UP001497522">
    <property type="component" value="Chromosome 8"/>
</dbReference>
<evidence type="ECO:0000256" key="1">
    <source>
        <dbReference type="SAM" id="MobiDB-lite"/>
    </source>
</evidence>
<accession>A0ABP1C0D6</accession>
<feature type="compositionally biased region" description="Basic and acidic residues" evidence="1">
    <location>
        <begin position="43"/>
        <end position="62"/>
    </location>
</feature>
<sequence>MTKVEFKAGDRVAWKYGTGKATGHVVEKLTEATKLSGRTYKANSDEPKYRVKSEKSGKDAIRNPETLMLLEESTKGGTAATEEEENEGGHEVEDDEKNAPLQKTPDESILISLVNEEAKAESPQADASLNKIETAWESGEHQTLEHSGNGNFGPSAKMGEKGVKEDIDMEMPPSISDVEGRSHSTLTALEHHIDYPMRKSPSRILMQSN</sequence>
<protein>
    <recommendedName>
        <fullName evidence="2">Hypervirulence associated protein TUDOR domain-containing protein</fullName>
    </recommendedName>
</protein>
<evidence type="ECO:0000259" key="2">
    <source>
        <dbReference type="Pfam" id="PF11160"/>
    </source>
</evidence>
<gene>
    <name evidence="3" type="ORF">CSSPJE1EN2_LOCUS23209</name>
</gene>
<reference evidence="3" key="1">
    <citation type="submission" date="2024-03" db="EMBL/GenBank/DDBJ databases">
        <authorList>
            <consortium name="ELIXIR-Norway"/>
            <consortium name="Elixir Norway"/>
        </authorList>
    </citation>
    <scope>NUCLEOTIDE SEQUENCE</scope>
</reference>
<name>A0ABP1C0D6_9BRYO</name>
<feature type="non-terminal residue" evidence="3">
    <location>
        <position position="209"/>
    </location>
</feature>
<proteinExistence type="predicted"/>
<feature type="domain" description="Hypervirulence associated protein TUDOR" evidence="2">
    <location>
        <begin position="9"/>
        <end position="67"/>
    </location>
</feature>
<evidence type="ECO:0000313" key="3">
    <source>
        <dbReference type="EMBL" id="CAK9881853.1"/>
    </source>
</evidence>
<dbReference type="Gene3D" id="2.30.30.1060">
    <property type="match status" value="1"/>
</dbReference>